<dbReference type="Gene3D" id="1.10.8.590">
    <property type="match status" value="1"/>
</dbReference>
<dbReference type="Gene3D" id="3.40.1280.10">
    <property type="match status" value="1"/>
</dbReference>
<keyword evidence="2 5" id="KW-0489">Methyltransferase</keyword>
<dbReference type="SUPFAM" id="SSF75217">
    <property type="entry name" value="alpha/beta knot"/>
    <property type="match status" value="1"/>
</dbReference>
<feature type="domain" description="tRNA/rRNA methyltransferase SpoU type" evidence="6">
    <location>
        <begin position="15"/>
        <end position="165"/>
    </location>
</feature>
<organism evidence="7 8">
    <name type="scientific">Govanella unica</name>
    <dbReference type="NCBI Taxonomy" id="2975056"/>
    <lineage>
        <taxon>Bacteria</taxon>
        <taxon>Pseudomonadati</taxon>
        <taxon>Pseudomonadota</taxon>
        <taxon>Alphaproteobacteria</taxon>
        <taxon>Emcibacterales</taxon>
        <taxon>Govanellaceae</taxon>
        <taxon>Govanella</taxon>
    </lineage>
</organism>
<keyword evidence="5" id="KW-0819">tRNA processing</keyword>
<dbReference type="GO" id="GO:0160206">
    <property type="term" value="F:tRNA (cytidine(32)/uridine(32)-2'-O)-methyltransferase activity"/>
    <property type="evidence" value="ECO:0007669"/>
    <property type="project" value="UniProtKB-EC"/>
</dbReference>
<comment type="caution">
    <text evidence="7">The sequence shown here is derived from an EMBL/GenBank/DDBJ whole genome shotgun (WGS) entry which is preliminary data.</text>
</comment>
<dbReference type="GO" id="GO:0002128">
    <property type="term" value="P:tRNA nucleoside ribose methylation"/>
    <property type="evidence" value="ECO:0007669"/>
    <property type="project" value="TreeGrafter"/>
</dbReference>
<protein>
    <recommendedName>
        <fullName evidence="5">tRNA (cytidine/uridine-2'-O-)-methyltransferase TrmJ</fullName>
        <ecNumber evidence="5">2.1.1.200</ecNumber>
    </recommendedName>
    <alternativeName>
        <fullName evidence="5">tRNA (cytidine(32)/uridine(32)-2'-O)-methyltransferase</fullName>
    </alternativeName>
    <alternativeName>
        <fullName evidence="5">tRNA Cm32/Um32 methyltransferase</fullName>
    </alternativeName>
</protein>
<dbReference type="CDD" id="cd18093">
    <property type="entry name" value="SpoU-like_TrmJ"/>
    <property type="match status" value="1"/>
</dbReference>
<dbReference type="PANTHER" id="PTHR42786:SF7">
    <property type="entry name" value="TRNA_RRNA METHYLTRANSFERASE SPOU TYPE DOMAIN-CONTAINING PROTEIN"/>
    <property type="match status" value="1"/>
</dbReference>
<dbReference type="PANTHER" id="PTHR42786">
    <property type="entry name" value="TRNA/RRNA METHYLTRANSFERASE"/>
    <property type="match status" value="1"/>
</dbReference>
<comment type="similarity">
    <text evidence="1">Belongs to the class IV-like SAM-binding methyltransferase superfamily. RNA methyltransferase TrmH family.</text>
</comment>
<dbReference type="Proteomes" id="UP001141619">
    <property type="component" value="Unassembled WGS sequence"/>
</dbReference>
<evidence type="ECO:0000259" key="6">
    <source>
        <dbReference type="Pfam" id="PF00588"/>
    </source>
</evidence>
<proteinExistence type="inferred from homology"/>
<sequence length="260" mass="28278">MAGMTFEMNASTTPVIILVRPQMGENIGHVARAMANFGLRELRLVAPRDGWPNPAAEAPSAGATWVLDEAKVYATAEEAVADLSALYATTARNREMIKPIVTPRHAAGNMRGQVAEGRRVGILFGAEATGLTNDELVLAETLVTVPAAPDFTSINIGQAVLLMAYEWFQAGDATPAVVLPAGGNKPARQEELEGLFQHMETELTLSGFFRPPEKAPHMRRNVRSLFQRMDLLDQDVRTLRGIVKSLALYGRSAGKKRDQE</sequence>
<evidence type="ECO:0000256" key="4">
    <source>
        <dbReference type="ARBA" id="ARBA00022691"/>
    </source>
</evidence>
<keyword evidence="5" id="KW-0963">Cytoplasm</keyword>
<dbReference type="AlphaFoldDB" id="A0A9X3TXR2"/>
<dbReference type="NCBIfam" id="TIGR00050">
    <property type="entry name" value="rRNA_methyl_1"/>
    <property type="match status" value="1"/>
</dbReference>
<reference evidence="7" key="2">
    <citation type="journal article" date="2023" name="Syst. Appl. Microbiol.">
        <title>Govania unica gen. nov., sp. nov., a rare biosphere bacterium that represents a novel family in the class Alphaproteobacteria.</title>
        <authorList>
            <person name="Vandamme P."/>
            <person name="Peeters C."/>
            <person name="Hettiarachchi A."/>
            <person name="Cnockaert M."/>
            <person name="Carlier A."/>
        </authorList>
    </citation>
    <scope>NUCLEOTIDE SEQUENCE</scope>
    <source>
        <strain evidence="7">LMG 31809</strain>
    </source>
</reference>
<dbReference type="InterPro" id="IPR029026">
    <property type="entry name" value="tRNA_m1G_MTases_N"/>
</dbReference>
<keyword evidence="3" id="KW-0808">Transferase</keyword>
<gene>
    <name evidence="5" type="primary">trmJ</name>
    <name evidence="7" type="ORF">NYP16_06655</name>
</gene>
<comment type="subcellular location">
    <subcellularLocation>
        <location evidence="5">Cytoplasm</location>
    </subcellularLocation>
</comment>
<name>A0A9X3TXR2_9PROT</name>
<dbReference type="Pfam" id="PF00588">
    <property type="entry name" value="SpoU_methylase"/>
    <property type="match status" value="1"/>
</dbReference>
<comment type="catalytic activity">
    <reaction evidence="5">
        <text>uridine(32) in tRNA + S-adenosyl-L-methionine = 2'-O-methyluridine(32) in tRNA + S-adenosyl-L-homocysteine + H(+)</text>
        <dbReference type="Rhea" id="RHEA:42936"/>
        <dbReference type="Rhea" id="RHEA-COMP:10107"/>
        <dbReference type="Rhea" id="RHEA-COMP:10290"/>
        <dbReference type="ChEBI" id="CHEBI:15378"/>
        <dbReference type="ChEBI" id="CHEBI:57856"/>
        <dbReference type="ChEBI" id="CHEBI:59789"/>
        <dbReference type="ChEBI" id="CHEBI:65315"/>
        <dbReference type="ChEBI" id="CHEBI:74478"/>
        <dbReference type="EC" id="2.1.1.200"/>
    </reaction>
</comment>
<comment type="function">
    <text evidence="5">Catalyzes the formation of 2'O-methylated cytidine (Cm32) or 2'O-methylated uridine (Um32) at position 32 in tRNA.</text>
</comment>
<evidence type="ECO:0000256" key="2">
    <source>
        <dbReference type="ARBA" id="ARBA00022603"/>
    </source>
</evidence>
<dbReference type="RefSeq" id="WP_274943334.1">
    <property type="nucleotide sequence ID" value="NZ_JANWOI010000002.1"/>
</dbReference>
<dbReference type="EC" id="2.1.1.200" evidence="5"/>
<evidence type="ECO:0000256" key="3">
    <source>
        <dbReference type="ARBA" id="ARBA00022679"/>
    </source>
</evidence>
<dbReference type="GO" id="GO:0003723">
    <property type="term" value="F:RNA binding"/>
    <property type="evidence" value="ECO:0007669"/>
    <property type="project" value="InterPro"/>
</dbReference>
<evidence type="ECO:0000313" key="8">
    <source>
        <dbReference type="Proteomes" id="UP001141619"/>
    </source>
</evidence>
<accession>A0A9X3TXR2</accession>
<dbReference type="PIRSF" id="PIRSF004808">
    <property type="entry name" value="LasT"/>
    <property type="match status" value="1"/>
</dbReference>
<keyword evidence="8" id="KW-1185">Reference proteome</keyword>
<reference evidence="7" key="1">
    <citation type="submission" date="2022-08" db="EMBL/GenBank/DDBJ databases">
        <authorList>
            <person name="Vandamme P."/>
            <person name="Hettiarachchi A."/>
            <person name="Peeters C."/>
            <person name="Cnockaert M."/>
            <person name="Carlier A."/>
        </authorList>
    </citation>
    <scope>NUCLEOTIDE SEQUENCE</scope>
    <source>
        <strain evidence="7">LMG 31809</strain>
    </source>
</reference>
<evidence type="ECO:0000313" key="7">
    <source>
        <dbReference type="EMBL" id="MDA5193634.1"/>
    </source>
</evidence>
<comment type="catalytic activity">
    <reaction evidence="5">
        <text>cytidine(32) in tRNA + S-adenosyl-L-methionine = 2'-O-methylcytidine(32) in tRNA + S-adenosyl-L-homocysteine + H(+)</text>
        <dbReference type="Rhea" id="RHEA:42932"/>
        <dbReference type="Rhea" id="RHEA-COMP:10288"/>
        <dbReference type="Rhea" id="RHEA-COMP:10289"/>
        <dbReference type="ChEBI" id="CHEBI:15378"/>
        <dbReference type="ChEBI" id="CHEBI:57856"/>
        <dbReference type="ChEBI" id="CHEBI:59789"/>
        <dbReference type="ChEBI" id="CHEBI:74495"/>
        <dbReference type="ChEBI" id="CHEBI:82748"/>
        <dbReference type="EC" id="2.1.1.200"/>
    </reaction>
</comment>
<evidence type="ECO:0000256" key="1">
    <source>
        <dbReference type="ARBA" id="ARBA00007228"/>
    </source>
</evidence>
<dbReference type="InterPro" id="IPR004384">
    <property type="entry name" value="RNA_MeTrfase_TrmJ/LasT"/>
</dbReference>
<dbReference type="GO" id="GO:0005829">
    <property type="term" value="C:cytosol"/>
    <property type="evidence" value="ECO:0007669"/>
    <property type="project" value="TreeGrafter"/>
</dbReference>
<keyword evidence="4 5" id="KW-0949">S-adenosyl-L-methionine</keyword>
<evidence type="ECO:0000256" key="5">
    <source>
        <dbReference type="RuleBase" id="RU362024"/>
    </source>
</evidence>
<dbReference type="InterPro" id="IPR029028">
    <property type="entry name" value="Alpha/beta_knot_MTases"/>
</dbReference>
<dbReference type="InterPro" id="IPR001537">
    <property type="entry name" value="SpoU_MeTrfase"/>
</dbReference>
<dbReference type="EMBL" id="JANWOI010000002">
    <property type="protein sequence ID" value="MDA5193634.1"/>
    <property type="molecule type" value="Genomic_DNA"/>
</dbReference>
<comment type="subunit">
    <text evidence="5">Homodimer.</text>
</comment>